<dbReference type="Proteomes" id="UP000178529">
    <property type="component" value="Unassembled WGS sequence"/>
</dbReference>
<protein>
    <submittedName>
        <fullName evidence="1">Uncharacterized protein</fullName>
    </submittedName>
</protein>
<comment type="caution">
    <text evidence="1">The sequence shown here is derived from an EMBL/GenBank/DDBJ whole genome shotgun (WGS) entry which is preliminary data.</text>
</comment>
<dbReference type="EMBL" id="MHTY01000028">
    <property type="protein sequence ID" value="OHA68252.1"/>
    <property type="molecule type" value="Genomic_DNA"/>
</dbReference>
<sequence length="73" mass="7745">MNKTILIVVGVAVLVLAGIWFWSQQSSAPSQAQQPSSQEPSDNTASINADLEALDLGDVDKEFQGIDADVNSL</sequence>
<accession>A0A1G2R7K6</accession>
<proteinExistence type="predicted"/>
<evidence type="ECO:0000313" key="1">
    <source>
        <dbReference type="EMBL" id="OHA68252.1"/>
    </source>
</evidence>
<dbReference type="AlphaFoldDB" id="A0A1G2R7K6"/>
<gene>
    <name evidence="1" type="ORF">A3J68_01280</name>
</gene>
<reference evidence="1 2" key="1">
    <citation type="journal article" date="2016" name="Nat. Commun.">
        <title>Thousands of microbial genomes shed light on interconnected biogeochemical processes in an aquifer system.</title>
        <authorList>
            <person name="Anantharaman K."/>
            <person name="Brown C.T."/>
            <person name="Hug L.A."/>
            <person name="Sharon I."/>
            <person name="Castelle C.J."/>
            <person name="Probst A.J."/>
            <person name="Thomas B.C."/>
            <person name="Singh A."/>
            <person name="Wilkins M.J."/>
            <person name="Karaoz U."/>
            <person name="Brodie E.L."/>
            <person name="Williams K.H."/>
            <person name="Hubbard S.S."/>
            <person name="Banfield J.F."/>
        </authorList>
    </citation>
    <scope>NUCLEOTIDE SEQUENCE [LARGE SCALE GENOMIC DNA]</scope>
</reference>
<evidence type="ECO:0000313" key="2">
    <source>
        <dbReference type="Proteomes" id="UP000178529"/>
    </source>
</evidence>
<name>A0A1G2R7K6_9BACT</name>
<organism evidence="1 2">
    <name type="scientific">Candidatus Wildermuthbacteria bacterium RIFCSPHIGHO2_02_FULL_48_16</name>
    <dbReference type="NCBI Taxonomy" id="1802453"/>
    <lineage>
        <taxon>Bacteria</taxon>
        <taxon>Candidatus Wildermuthiibacteriota</taxon>
    </lineage>
</organism>